<feature type="region of interest" description="Disordered" evidence="1">
    <location>
        <begin position="157"/>
        <end position="187"/>
    </location>
</feature>
<protein>
    <recommendedName>
        <fullName evidence="4">Transmembrane protein 53</fullName>
    </recommendedName>
</protein>
<dbReference type="SUPFAM" id="SSF53474">
    <property type="entry name" value="alpha/beta-Hydrolases"/>
    <property type="match status" value="1"/>
</dbReference>
<evidence type="ECO:0000313" key="3">
    <source>
        <dbReference type="Proteomes" id="UP000827986"/>
    </source>
</evidence>
<dbReference type="Gene3D" id="3.40.50.1820">
    <property type="entry name" value="alpha/beta hydrolase"/>
    <property type="match status" value="1"/>
</dbReference>
<dbReference type="PANTHER" id="PTHR20908:SF4">
    <property type="entry name" value="SI:DKEY-5I3.5"/>
    <property type="match status" value="1"/>
</dbReference>
<proteinExistence type="predicted"/>
<dbReference type="PANTHER" id="PTHR20908">
    <property type="entry name" value="LD15586P"/>
    <property type="match status" value="1"/>
</dbReference>
<dbReference type="AlphaFoldDB" id="A0A9D3XXT7"/>
<organism evidence="2 3">
    <name type="scientific">Mauremys mutica</name>
    <name type="common">yellowpond turtle</name>
    <dbReference type="NCBI Taxonomy" id="74926"/>
    <lineage>
        <taxon>Eukaryota</taxon>
        <taxon>Metazoa</taxon>
        <taxon>Chordata</taxon>
        <taxon>Craniata</taxon>
        <taxon>Vertebrata</taxon>
        <taxon>Euteleostomi</taxon>
        <taxon>Archelosauria</taxon>
        <taxon>Testudinata</taxon>
        <taxon>Testudines</taxon>
        <taxon>Cryptodira</taxon>
        <taxon>Durocryptodira</taxon>
        <taxon>Testudinoidea</taxon>
        <taxon>Geoemydidae</taxon>
        <taxon>Geoemydinae</taxon>
        <taxon>Mauremys</taxon>
    </lineage>
</organism>
<accession>A0A9D3XXT7</accession>
<evidence type="ECO:0000256" key="1">
    <source>
        <dbReference type="SAM" id="MobiDB-lite"/>
    </source>
</evidence>
<dbReference type="InterPro" id="IPR008547">
    <property type="entry name" value="DUF829_TMEM53"/>
</dbReference>
<reference evidence="2" key="1">
    <citation type="submission" date="2021-09" db="EMBL/GenBank/DDBJ databases">
        <title>The genome of Mauremys mutica provides insights into the evolution of semi-aquatic lifestyle.</title>
        <authorList>
            <person name="Gong S."/>
            <person name="Gao Y."/>
        </authorList>
    </citation>
    <scope>NUCLEOTIDE SEQUENCE</scope>
    <source>
        <strain evidence="2">MM-2020</strain>
        <tissue evidence="2">Muscle</tissue>
    </source>
</reference>
<keyword evidence="3" id="KW-1185">Reference proteome</keyword>
<evidence type="ECO:0000313" key="2">
    <source>
        <dbReference type="EMBL" id="KAH1187250.1"/>
    </source>
</evidence>
<gene>
    <name evidence="2" type="ORF">KIL84_019999</name>
</gene>
<evidence type="ECO:0008006" key="4">
    <source>
        <dbReference type="Google" id="ProtNLM"/>
    </source>
</evidence>
<name>A0A9D3XXT7_9SAUR</name>
<dbReference type="InterPro" id="IPR029058">
    <property type="entry name" value="AB_hydrolase_fold"/>
</dbReference>
<sequence length="469" mass="51163">MGGEFSVLQAAGAAGARPLGGKDCLCGAQGPRSPEGWAGYLGQPEPWLGRPRTLHFLGWRAAIRLIPRRPGGAPVQRHAGVRGRAPGNCLPRRRHSERLAVPRRQELCRLDKLPLVPQLVAGQSVPSHTHWAPFPGLPGLEAGGSVATAAWMQMEQAGGTRAAPLEQPGGPEPSPSRVLQPGGPEPAPSWALQPAELALAPGGAATVTAFSRTMRLYSSPVPGGSAPSRPLVVLLPWFGARFRSTARYLELYLPRGLDVLVVESDLSHFLWPRHGLAYATCVLGLLQGSQPFCSRPLLVHAFSIGGYTFAQMMVHMSREPQRHRQLAERIRGLIYDSLVMGSLGDMALGVAQMSSSAALRPLVRGGTRLYFSLLRCCTVRYYKAAQDVFFRPPLRCPVLVFYCCNDPLSDPARVQELLESWRGAGILVRAQGWQDSRHAAHLRQHPQEYQQVLQGFLEQLDMALLRARL</sequence>
<dbReference type="GO" id="GO:0017171">
    <property type="term" value="F:serine hydrolase activity"/>
    <property type="evidence" value="ECO:0007669"/>
    <property type="project" value="TreeGrafter"/>
</dbReference>
<comment type="caution">
    <text evidence="2">The sequence shown here is derived from an EMBL/GenBank/DDBJ whole genome shotgun (WGS) entry which is preliminary data.</text>
</comment>
<dbReference type="EMBL" id="JAHDVG010000463">
    <property type="protein sequence ID" value="KAH1187250.1"/>
    <property type="molecule type" value="Genomic_DNA"/>
</dbReference>
<feature type="region of interest" description="Disordered" evidence="1">
    <location>
        <begin position="72"/>
        <end position="91"/>
    </location>
</feature>
<dbReference type="Pfam" id="PF05705">
    <property type="entry name" value="DUF829"/>
    <property type="match status" value="1"/>
</dbReference>
<dbReference type="Proteomes" id="UP000827986">
    <property type="component" value="Unassembled WGS sequence"/>
</dbReference>